<dbReference type="AlphaFoldDB" id="A0A7W7YFS4"/>
<accession>A0A7W7YFS4</accession>
<comment type="caution">
    <text evidence="1">The sequence shown here is derived from an EMBL/GenBank/DDBJ whole genome shotgun (WGS) entry which is preliminary data.</text>
</comment>
<dbReference type="Proteomes" id="UP000590740">
    <property type="component" value="Unassembled WGS sequence"/>
</dbReference>
<protein>
    <recommendedName>
        <fullName evidence="3">DUF3500 domain-containing protein</fullName>
    </recommendedName>
</protein>
<evidence type="ECO:0008006" key="3">
    <source>
        <dbReference type="Google" id="ProtNLM"/>
    </source>
</evidence>
<dbReference type="InterPro" id="IPR021889">
    <property type="entry name" value="DUF3500"/>
</dbReference>
<sequence length="326" mass="36371">MNTPLIPSASRRDFLSRSAQAAAAGLLGSAFGASSPATSETLVQQLYGSMDEAQRKALCFAWSDPRRLKVDNNWHITPQKIRDVLKPDQQDLVRQIFDKLHSDEYKSEVWRQFDQDNKGDGGFGSASIAIFGQPGTNQFEFVLTGRHCTRRCDGDSEKGAAFGGPIFYGHAAQGFNEKPTHPGNAYWYQAQRANEVFQALDGKQRETALLGESRDEDGSDTVKLSGKIKGLEGISVGDLSADQKDLVKKVLADLLKPFRQSEREESMKYIEAGGFDNLHMAFFKNQDVGKDGVWDVWQIEGPNMVWFFRGDPHVHCWAHIREPKGV</sequence>
<organism evidence="1 2">
    <name type="scientific">Prosthecobacter vanneervenii</name>
    <dbReference type="NCBI Taxonomy" id="48466"/>
    <lineage>
        <taxon>Bacteria</taxon>
        <taxon>Pseudomonadati</taxon>
        <taxon>Verrucomicrobiota</taxon>
        <taxon>Verrucomicrobiia</taxon>
        <taxon>Verrucomicrobiales</taxon>
        <taxon>Verrucomicrobiaceae</taxon>
        <taxon>Prosthecobacter</taxon>
    </lineage>
</organism>
<name>A0A7W7YFS4_9BACT</name>
<gene>
    <name evidence="1" type="ORF">HNQ65_004981</name>
</gene>
<evidence type="ECO:0000313" key="2">
    <source>
        <dbReference type="Proteomes" id="UP000590740"/>
    </source>
</evidence>
<proteinExistence type="predicted"/>
<evidence type="ECO:0000313" key="1">
    <source>
        <dbReference type="EMBL" id="MBB5035371.1"/>
    </source>
</evidence>
<dbReference type="EMBL" id="JACHIG010000016">
    <property type="protein sequence ID" value="MBB5035371.1"/>
    <property type="molecule type" value="Genomic_DNA"/>
</dbReference>
<dbReference type="RefSeq" id="WP_184344091.1">
    <property type="nucleotide sequence ID" value="NZ_JACHIG010000016.1"/>
</dbReference>
<dbReference type="InterPro" id="IPR006311">
    <property type="entry name" value="TAT_signal"/>
</dbReference>
<reference evidence="1 2" key="1">
    <citation type="submission" date="2020-08" db="EMBL/GenBank/DDBJ databases">
        <title>Genomic Encyclopedia of Type Strains, Phase IV (KMG-IV): sequencing the most valuable type-strain genomes for metagenomic binning, comparative biology and taxonomic classification.</title>
        <authorList>
            <person name="Goeker M."/>
        </authorList>
    </citation>
    <scope>NUCLEOTIDE SEQUENCE [LARGE SCALE GENOMIC DNA]</scope>
    <source>
        <strain evidence="1 2">DSM 12252</strain>
    </source>
</reference>
<dbReference type="Pfam" id="PF12006">
    <property type="entry name" value="DUF3500"/>
    <property type="match status" value="1"/>
</dbReference>
<dbReference type="PROSITE" id="PS51318">
    <property type="entry name" value="TAT"/>
    <property type="match status" value="1"/>
</dbReference>
<keyword evidence="2" id="KW-1185">Reference proteome</keyword>